<keyword evidence="4" id="KW-1185">Reference proteome</keyword>
<dbReference type="STRING" id="391587.KAOT1_13547"/>
<protein>
    <recommendedName>
        <fullName evidence="2">YcxB-like C-terminal domain-containing protein</fullName>
    </recommendedName>
</protein>
<dbReference type="InterPro" id="IPR025588">
    <property type="entry name" value="YcxB-like_C"/>
</dbReference>
<dbReference type="HOGENOM" id="CLU_104164_1_0_10"/>
<feature type="domain" description="YcxB-like C-terminal" evidence="2">
    <location>
        <begin position="104"/>
        <end position="159"/>
    </location>
</feature>
<feature type="transmembrane region" description="Helical" evidence="1">
    <location>
        <begin position="56"/>
        <end position="75"/>
    </location>
</feature>
<evidence type="ECO:0000313" key="3">
    <source>
        <dbReference type="EMBL" id="EDP98245.1"/>
    </source>
</evidence>
<reference evidence="3 4" key="1">
    <citation type="journal article" date="2011" name="J. Bacteriol.">
        <title>Genome sequence of the algicidal bacterium Kordia algicida OT-1.</title>
        <authorList>
            <person name="Lee H.S."/>
            <person name="Kang S.G."/>
            <person name="Kwon K.K."/>
            <person name="Lee J.H."/>
            <person name="Kim S.J."/>
        </authorList>
    </citation>
    <scope>NUCLEOTIDE SEQUENCE [LARGE SCALE GENOMIC DNA]</scope>
    <source>
        <strain evidence="3 4">OT-1</strain>
    </source>
</reference>
<proteinExistence type="predicted"/>
<dbReference type="Proteomes" id="UP000002945">
    <property type="component" value="Unassembled WGS sequence"/>
</dbReference>
<sequence>MKITYKLQEEDYFMHLLYAASTSENIQKKKRKGHLLFVIGSGILACIFYFNQINVFAIYFSSVAIVFLFFYPMYYKWRYKRYYKKYVKENYSQYFNTTETLEILPDYILVQNKIGEGNVNLSEVVRVNEIQEYFFVEISIGNAFIIPKRELTQVDALRTKFKEVGLKVITNNAWKW</sequence>
<dbReference type="AlphaFoldDB" id="A9DK25"/>
<name>A9DK25_9FLAO</name>
<dbReference type="RefSeq" id="WP_007095258.1">
    <property type="nucleotide sequence ID" value="NZ_CP142125.1"/>
</dbReference>
<dbReference type="EMBL" id="ABIB01000001">
    <property type="protein sequence ID" value="EDP98245.1"/>
    <property type="molecule type" value="Genomic_DNA"/>
</dbReference>
<organism evidence="3 4">
    <name type="scientific">Kordia algicida OT-1</name>
    <dbReference type="NCBI Taxonomy" id="391587"/>
    <lineage>
        <taxon>Bacteria</taxon>
        <taxon>Pseudomonadati</taxon>
        <taxon>Bacteroidota</taxon>
        <taxon>Flavobacteriia</taxon>
        <taxon>Flavobacteriales</taxon>
        <taxon>Flavobacteriaceae</taxon>
        <taxon>Kordia</taxon>
    </lineage>
</organism>
<evidence type="ECO:0000256" key="1">
    <source>
        <dbReference type="SAM" id="Phobius"/>
    </source>
</evidence>
<dbReference type="eggNOG" id="ENOG50337IF">
    <property type="taxonomic scope" value="Bacteria"/>
</dbReference>
<evidence type="ECO:0000259" key="2">
    <source>
        <dbReference type="Pfam" id="PF14317"/>
    </source>
</evidence>
<accession>A9DK25</accession>
<feature type="transmembrane region" description="Helical" evidence="1">
    <location>
        <begin position="33"/>
        <end position="50"/>
    </location>
</feature>
<keyword evidence="1" id="KW-0812">Transmembrane</keyword>
<gene>
    <name evidence="3" type="ORF">KAOT1_13547</name>
</gene>
<comment type="caution">
    <text evidence="3">The sequence shown here is derived from an EMBL/GenBank/DDBJ whole genome shotgun (WGS) entry which is preliminary data.</text>
</comment>
<keyword evidence="1" id="KW-1133">Transmembrane helix</keyword>
<evidence type="ECO:0000313" key="4">
    <source>
        <dbReference type="Proteomes" id="UP000002945"/>
    </source>
</evidence>
<dbReference type="OrthoDB" id="1121049at2"/>
<dbReference type="Pfam" id="PF14317">
    <property type="entry name" value="YcxB"/>
    <property type="match status" value="1"/>
</dbReference>
<keyword evidence="1" id="KW-0472">Membrane</keyword>